<dbReference type="AlphaFoldDB" id="A0A151M5D7"/>
<feature type="region of interest" description="Disordered" evidence="1">
    <location>
        <begin position="46"/>
        <end position="76"/>
    </location>
</feature>
<gene>
    <name evidence="2" type="ORF">Y1Q_0016126</name>
</gene>
<name>A0A151M5D7_ALLMI</name>
<sequence>MHIFISRGDVLGCYSSAGTSGPFLSRQLLAALIHGFAPVSSVAQRCPDTRTSRDPLGSTPLGSTELAIREGKSTFP</sequence>
<evidence type="ECO:0000313" key="2">
    <source>
        <dbReference type="EMBL" id="KYO19735.1"/>
    </source>
</evidence>
<evidence type="ECO:0000313" key="3">
    <source>
        <dbReference type="Proteomes" id="UP000050525"/>
    </source>
</evidence>
<keyword evidence="3" id="KW-1185">Reference proteome</keyword>
<dbReference type="EMBL" id="AKHW03006569">
    <property type="protein sequence ID" value="KYO19735.1"/>
    <property type="molecule type" value="Genomic_DNA"/>
</dbReference>
<organism evidence="2 3">
    <name type="scientific">Alligator mississippiensis</name>
    <name type="common">American alligator</name>
    <dbReference type="NCBI Taxonomy" id="8496"/>
    <lineage>
        <taxon>Eukaryota</taxon>
        <taxon>Metazoa</taxon>
        <taxon>Chordata</taxon>
        <taxon>Craniata</taxon>
        <taxon>Vertebrata</taxon>
        <taxon>Euteleostomi</taxon>
        <taxon>Archelosauria</taxon>
        <taxon>Archosauria</taxon>
        <taxon>Crocodylia</taxon>
        <taxon>Alligatoridae</taxon>
        <taxon>Alligatorinae</taxon>
        <taxon>Alligator</taxon>
    </lineage>
</organism>
<dbReference type="Proteomes" id="UP000050525">
    <property type="component" value="Unassembled WGS sequence"/>
</dbReference>
<comment type="caution">
    <text evidence="2">The sequence shown here is derived from an EMBL/GenBank/DDBJ whole genome shotgun (WGS) entry which is preliminary data.</text>
</comment>
<evidence type="ECO:0000256" key="1">
    <source>
        <dbReference type="SAM" id="MobiDB-lite"/>
    </source>
</evidence>
<protein>
    <submittedName>
        <fullName evidence="2">Uncharacterized protein</fullName>
    </submittedName>
</protein>
<proteinExistence type="predicted"/>
<reference evidence="2 3" key="1">
    <citation type="journal article" date="2012" name="Genome Biol.">
        <title>Sequencing three crocodilian genomes to illuminate the evolution of archosaurs and amniotes.</title>
        <authorList>
            <person name="St John J.A."/>
            <person name="Braun E.L."/>
            <person name="Isberg S.R."/>
            <person name="Miles L.G."/>
            <person name="Chong A.Y."/>
            <person name="Gongora J."/>
            <person name="Dalzell P."/>
            <person name="Moran C."/>
            <person name="Bed'hom B."/>
            <person name="Abzhanov A."/>
            <person name="Burgess S.C."/>
            <person name="Cooksey A.M."/>
            <person name="Castoe T.A."/>
            <person name="Crawford N.G."/>
            <person name="Densmore L.D."/>
            <person name="Drew J.C."/>
            <person name="Edwards S.V."/>
            <person name="Faircloth B.C."/>
            <person name="Fujita M.K."/>
            <person name="Greenwold M.J."/>
            <person name="Hoffmann F.G."/>
            <person name="Howard J.M."/>
            <person name="Iguchi T."/>
            <person name="Janes D.E."/>
            <person name="Khan S.Y."/>
            <person name="Kohno S."/>
            <person name="de Koning A.J."/>
            <person name="Lance S.L."/>
            <person name="McCarthy F.M."/>
            <person name="McCormack J.E."/>
            <person name="Merchant M.E."/>
            <person name="Peterson D.G."/>
            <person name="Pollock D.D."/>
            <person name="Pourmand N."/>
            <person name="Raney B.J."/>
            <person name="Roessler K.A."/>
            <person name="Sanford J.R."/>
            <person name="Sawyer R.H."/>
            <person name="Schmidt C.J."/>
            <person name="Triplett E.W."/>
            <person name="Tuberville T.D."/>
            <person name="Venegas-Anaya M."/>
            <person name="Howard J.T."/>
            <person name="Jarvis E.D."/>
            <person name="Guillette L.J.Jr."/>
            <person name="Glenn T.C."/>
            <person name="Green R.E."/>
            <person name="Ray D.A."/>
        </authorList>
    </citation>
    <scope>NUCLEOTIDE SEQUENCE [LARGE SCALE GENOMIC DNA]</scope>
    <source>
        <strain evidence="2">KSC_2009_1</strain>
    </source>
</reference>
<feature type="compositionally biased region" description="Basic and acidic residues" evidence="1">
    <location>
        <begin position="67"/>
        <end position="76"/>
    </location>
</feature>
<accession>A0A151M5D7</accession>